<evidence type="ECO:0000256" key="11">
    <source>
        <dbReference type="SAM" id="MobiDB-lite"/>
    </source>
</evidence>
<sequence>MSSAGDKRKRDAPHTGDVLDASAEAERKRREKKERLEAWRREQARKKAEQSGTQPAAKQPAAKPDAAKPDAAKPDAKPDAAVSKPHTSAPSRPVFKIALKTAPPPAAARAALSSFDEEAASARPPALDIRKAMSASRDEVPEEEEDPLEAYMSQLGKDAKHERTARGGEIIDTDDGILDEHTKPRDQIEMSTEAILALGEKRSKARELTQVDHSTIEYEPFRKDFYTMAQEIADMSDEQVDELRKSMDGITVRGRDCPRPITRWAHAALSVAVLDVIKDLGYSAPTPIQSQAIPAIMSGRDLIGVAKTGSGKTMAFLLPMFRHIKDQRPVLASEGPVALIMTPTRELALQIFKECRPFMRALGLRGACVYGGPPISDQISDMKKAVDFVVATPGRMIELLAANGGRVTNLQRLTYLVMDEADRMFDQGFEPQVMKIIGNTRPDRQTVLFSATFPRHMEALSRKVLYDRPLEIVVGGRSVVAGGIEQIVEVREEPTKFRRLLEILGQMFSRDPDARTLVFVERQESADSLLHELMKKGYPTLSLHGGKEQVDRDATIADFKAGVAQVLTATSVAARGLDVKQLRLVVNYDVPSHMEDYVHRAGRTGRAGTQGTCITFITPQQDRHAKDIISALQASNAAVPDALVELARGFAQKVSEGRAHGGSSGFGGRGLERLATDRERVLLIQQASFGDQLSEDQFGDKPKIALGIEVSVGAAPTDASDTKDASSGPLLIEHGSNSQRLEAARAAGADTEKLEQAIARINAMRAARHAGSASGHAVAAATAELGRIKARDPGAPVYHTIVSINDFPQRARWTVTNKDTLASITRRTGVGITSKGQFYDRGKEPGPGDPPKLALLIESDSQLSVEQAASEIKRLLIEGMQAAPENGGGAMGGGSGSGSGNGSGNGYSSSNGGGGGSRTLMITAGR</sequence>
<evidence type="ECO:0000256" key="5">
    <source>
        <dbReference type="ARBA" id="ARBA00022806"/>
    </source>
</evidence>
<dbReference type="Pfam" id="PF00270">
    <property type="entry name" value="DEAD"/>
    <property type="match status" value="1"/>
</dbReference>
<dbReference type="SUPFAM" id="SSF52540">
    <property type="entry name" value="P-loop containing nucleoside triphosphate hydrolases"/>
    <property type="match status" value="2"/>
</dbReference>
<accession>A0AAF0EUF7</accession>
<dbReference type="InterPro" id="IPR014014">
    <property type="entry name" value="RNA_helicase_DEAD_Q_motif"/>
</dbReference>
<dbReference type="CDD" id="cd17953">
    <property type="entry name" value="DEADc_DDX46"/>
    <property type="match status" value="1"/>
</dbReference>
<keyword evidence="3" id="KW-0547">Nucleotide-binding</keyword>
<dbReference type="GO" id="GO:0016787">
    <property type="term" value="F:hydrolase activity"/>
    <property type="evidence" value="ECO:0007669"/>
    <property type="project" value="UniProtKB-KW"/>
</dbReference>
<dbReference type="InterPro" id="IPR027417">
    <property type="entry name" value="P-loop_NTPase"/>
</dbReference>
<organism evidence="15 16">
    <name type="scientific">Malassezia cuniculi</name>
    <dbReference type="NCBI Taxonomy" id="948313"/>
    <lineage>
        <taxon>Eukaryota</taxon>
        <taxon>Fungi</taxon>
        <taxon>Dikarya</taxon>
        <taxon>Basidiomycota</taxon>
        <taxon>Ustilaginomycotina</taxon>
        <taxon>Malasseziomycetes</taxon>
        <taxon>Malasseziales</taxon>
        <taxon>Malasseziaceae</taxon>
        <taxon>Malassezia</taxon>
    </lineage>
</organism>
<dbReference type="GO" id="GO:0003724">
    <property type="term" value="F:RNA helicase activity"/>
    <property type="evidence" value="ECO:0007669"/>
    <property type="project" value="UniProtKB-EC"/>
</dbReference>
<dbReference type="GO" id="GO:0008380">
    <property type="term" value="P:RNA splicing"/>
    <property type="evidence" value="ECO:0007669"/>
    <property type="project" value="UniProtKB-KW"/>
</dbReference>
<evidence type="ECO:0000256" key="7">
    <source>
        <dbReference type="ARBA" id="ARBA00023187"/>
    </source>
</evidence>
<feature type="region of interest" description="Disordered" evidence="11">
    <location>
        <begin position="1"/>
        <end position="127"/>
    </location>
</feature>
<protein>
    <recommendedName>
        <fullName evidence="2">RNA helicase</fullName>
        <ecNumber evidence="2">3.6.4.13</ecNumber>
    </recommendedName>
</protein>
<dbReference type="GO" id="GO:0005524">
    <property type="term" value="F:ATP binding"/>
    <property type="evidence" value="ECO:0007669"/>
    <property type="project" value="UniProtKB-KW"/>
</dbReference>
<dbReference type="EC" id="3.6.4.13" evidence="2"/>
<keyword evidence="6" id="KW-0067">ATP-binding</keyword>
<dbReference type="SMART" id="SM00487">
    <property type="entry name" value="DEXDc"/>
    <property type="match status" value="1"/>
</dbReference>
<reference evidence="15" key="1">
    <citation type="submission" date="2023-03" db="EMBL/GenBank/DDBJ databases">
        <title>Mating type loci evolution in Malassezia.</title>
        <authorList>
            <person name="Coelho M.A."/>
        </authorList>
    </citation>
    <scope>NUCLEOTIDE SEQUENCE</scope>
    <source>
        <strain evidence="15">CBS 11721</strain>
    </source>
</reference>
<dbReference type="GO" id="GO:0005634">
    <property type="term" value="C:nucleus"/>
    <property type="evidence" value="ECO:0007669"/>
    <property type="project" value="UniProtKB-SubCell"/>
</dbReference>
<dbReference type="InterPro" id="IPR056149">
    <property type="entry name" value="PRP5/DDX46/KHDC4_KH"/>
</dbReference>
<evidence type="ECO:0000256" key="9">
    <source>
        <dbReference type="ARBA" id="ARBA00038511"/>
    </source>
</evidence>
<dbReference type="GO" id="GO:0003676">
    <property type="term" value="F:nucleic acid binding"/>
    <property type="evidence" value="ECO:0007669"/>
    <property type="project" value="InterPro"/>
</dbReference>
<dbReference type="CDD" id="cd18787">
    <property type="entry name" value="SF2_C_DEAD"/>
    <property type="match status" value="1"/>
</dbReference>
<evidence type="ECO:0000259" key="13">
    <source>
        <dbReference type="PROSITE" id="PS51194"/>
    </source>
</evidence>
<keyword evidence="7" id="KW-0507">mRNA processing</keyword>
<dbReference type="SMART" id="SM00490">
    <property type="entry name" value="HELICc"/>
    <property type="match status" value="1"/>
</dbReference>
<dbReference type="PROSITE" id="PS51194">
    <property type="entry name" value="HELICASE_CTER"/>
    <property type="match status" value="1"/>
</dbReference>
<evidence type="ECO:0000256" key="1">
    <source>
        <dbReference type="ARBA" id="ARBA00004123"/>
    </source>
</evidence>
<keyword evidence="5 15" id="KW-0347">Helicase</keyword>
<feature type="compositionally biased region" description="Basic and acidic residues" evidence="11">
    <location>
        <begin position="1"/>
        <end position="14"/>
    </location>
</feature>
<keyword evidence="4 15" id="KW-0378">Hydrolase</keyword>
<keyword evidence="8" id="KW-0539">Nucleus</keyword>
<evidence type="ECO:0000259" key="12">
    <source>
        <dbReference type="PROSITE" id="PS51192"/>
    </source>
</evidence>
<name>A0AAF0EUF7_9BASI</name>
<evidence type="ECO:0000259" key="14">
    <source>
        <dbReference type="PROSITE" id="PS51195"/>
    </source>
</evidence>
<dbReference type="InterPro" id="IPR000629">
    <property type="entry name" value="RNA-helicase_DEAD-box_CS"/>
</dbReference>
<feature type="region of interest" description="Disordered" evidence="11">
    <location>
        <begin position="886"/>
        <end position="926"/>
    </location>
</feature>
<dbReference type="Pfam" id="PF00271">
    <property type="entry name" value="Helicase_C"/>
    <property type="match status" value="1"/>
</dbReference>
<evidence type="ECO:0000256" key="4">
    <source>
        <dbReference type="ARBA" id="ARBA00022801"/>
    </source>
</evidence>
<dbReference type="Pfam" id="PF23469">
    <property type="entry name" value="KH_12"/>
    <property type="match status" value="1"/>
</dbReference>
<dbReference type="PROSITE" id="PS00039">
    <property type="entry name" value="DEAD_ATP_HELICASE"/>
    <property type="match status" value="1"/>
</dbReference>
<dbReference type="Proteomes" id="UP001219933">
    <property type="component" value="Chromosome 6"/>
</dbReference>
<gene>
    <name evidence="15" type="primary">PRP5</name>
    <name evidence="15" type="ORF">MCUN1_003937</name>
</gene>
<dbReference type="PROSITE" id="PS51195">
    <property type="entry name" value="Q_MOTIF"/>
    <property type="match status" value="1"/>
</dbReference>
<comment type="subcellular location">
    <subcellularLocation>
        <location evidence="1">Nucleus</location>
    </subcellularLocation>
</comment>
<proteinExistence type="inferred from homology"/>
<evidence type="ECO:0000256" key="8">
    <source>
        <dbReference type="ARBA" id="ARBA00023242"/>
    </source>
</evidence>
<comment type="similarity">
    <text evidence="9">Belongs to the DEAD box helicase family. DDX46/PRP5 subfamily.</text>
</comment>
<evidence type="ECO:0000256" key="2">
    <source>
        <dbReference type="ARBA" id="ARBA00012552"/>
    </source>
</evidence>
<dbReference type="InterPro" id="IPR014001">
    <property type="entry name" value="Helicase_ATP-bd"/>
</dbReference>
<dbReference type="InterPro" id="IPR001650">
    <property type="entry name" value="Helicase_C-like"/>
</dbReference>
<evidence type="ECO:0000313" key="15">
    <source>
        <dbReference type="EMBL" id="WFD37045.1"/>
    </source>
</evidence>
<feature type="domain" description="Helicase C-terminal" evidence="13">
    <location>
        <begin position="496"/>
        <end position="647"/>
    </location>
</feature>
<feature type="compositionally biased region" description="Gly residues" evidence="11">
    <location>
        <begin position="886"/>
        <end position="917"/>
    </location>
</feature>
<dbReference type="InterPro" id="IPR011545">
    <property type="entry name" value="DEAD/DEAH_box_helicase_dom"/>
</dbReference>
<evidence type="ECO:0000256" key="6">
    <source>
        <dbReference type="ARBA" id="ARBA00022840"/>
    </source>
</evidence>
<evidence type="ECO:0000313" key="16">
    <source>
        <dbReference type="Proteomes" id="UP001219933"/>
    </source>
</evidence>
<dbReference type="EMBL" id="CP119882">
    <property type="protein sequence ID" value="WFD37045.1"/>
    <property type="molecule type" value="Genomic_DNA"/>
</dbReference>
<dbReference type="AlphaFoldDB" id="A0AAF0EUF7"/>
<evidence type="ECO:0000256" key="10">
    <source>
        <dbReference type="PROSITE-ProRule" id="PRU00552"/>
    </source>
</evidence>
<feature type="compositionally biased region" description="Basic and acidic residues" evidence="11">
    <location>
        <begin position="24"/>
        <end position="49"/>
    </location>
</feature>
<dbReference type="Gene3D" id="3.40.50.300">
    <property type="entry name" value="P-loop containing nucleotide triphosphate hydrolases"/>
    <property type="match status" value="2"/>
</dbReference>
<dbReference type="PROSITE" id="PS51192">
    <property type="entry name" value="HELICASE_ATP_BIND_1"/>
    <property type="match status" value="1"/>
</dbReference>
<dbReference type="PANTHER" id="PTHR47958">
    <property type="entry name" value="ATP-DEPENDENT RNA HELICASE DBP3"/>
    <property type="match status" value="1"/>
</dbReference>
<feature type="domain" description="DEAD-box RNA helicase Q" evidence="14">
    <location>
        <begin position="262"/>
        <end position="290"/>
    </location>
</feature>
<feature type="compositionally biased region" description="Low complexity" evidence="11">
    <location>
        <begin position="54"/>
        <end position="64"/>
    </location>
</feature>
<feature type="short sequence motif" description="Q motif" evidence="10">
    <location>
        <begin position="262"/>
        <end position="290"/>
    </location>
</feature>
<keyword evidence="16" id="KW-1185">Reference proteome</keyword>
<evidence type="ECO:0000256" key="3">
    <source>
        <dbReference type="ARBA" id="ARBA00022741"/>
    </source>
</evidence>
<dbReference type="FunFam" id="3.40.50.300:FF:000079">
    <property type="entry name" value="probable ATP-dependent RNA helicase DDX17"/>
    <property type="match status" value="1"/>
</dbReference>
<feature type="domain" description="Helicase ATP-binding" evidence="12">
    <location>
        <begin position="293"/>
        <end position="471"/>
    </location>
</feature>
<keyword evidence="7" id="KW-0508">mRNA splicing</keyword>
<feature type="compositionally biased region" description="Basic and acidic residues" evidence="11">
    <location>
        <begin position="65"/>
        <end position="78"/>
    </location>
</feature>